<protein>
    <submittedName>
        <fullName evidence="4">Dimethylhistidine N-methyltransferase</fullName>
    </submittedName>
</protein>
<dbReference type="PIRSF" id="PIRSF018005">
    <property type="entry name" value="UCP018005"/>
    <property type="match status" value="1"/>
</dbReference>
<dbReference type="PANTHER" id="PTHR43397:SF1">
    <property type="entry name" value="ERGOTHIONEINE BIOSYNTHESIS PROTEIN 1"/>
    <property type="match status" value="1"/>
</dbReference>
<dbReference type="InterPro" id="IPR029063">
    <property type="entry name" value="SAM-dependent_MTases_sf"/>
</dbReference>
<dbReference type="InterPro" id="IPR051128">
    <property type="entry name" value="EgtD_Methyltrsf_superfamily"/>
</dbReference>
<keyword evidence="2 4" id="KW-0808">Transferase</keyword>
<dbReference type="RefSeq" id="WP_105533056.1">
    <property type="nucleotide sequence ID" value="NZ_PUGF01000017.1"/>
</dbReference>
<evidence type="ECO:0000313" key="4">
    <source>
        <dbReference type="EMBL" id="PRC91964.1"/>
    </source>
</evidence>
<dbReference type="GO" id="GO:0032259">
    <property type="term" value="P:methylation"/>
    <property type="evidence" value="ECO:0007669"/>
    <property type="project" value="UniProtKB-KW"/>
</dbReference>
<evidence type="ECO:0000259" key="3">
    <source>
        <dbReference type="Pfam" id="PF10017"/>
    </source>
</evidence>
<gene>
    <name evidence="4" type="ORF">S2091_3306</name>
</gene>
<dbReference type="EMBL" id="PUGF01000017">
    <property type="protein sequence ID" value="PRC91964.1"/>
    <property type="molecule type" value="Genomic_DNA"/>
</dbReference>
<reference evidence="4 5" key="1">
    <citation type="submission" date="2018-02" db="EMBL/GenBank/DDBJ databases">
        <title>Solimicrobium silvestre gen. nov., sp. nov., isolated from alpine forest soil.</title>
        <authorList>
            <person name="Margesin R."/>
            <person name="Albuquerque L."/>
            <person name="Zhang D.-C."/>
            <person name="Froufe H.J.C."/>
            <person name="Severino R."/>
            <person name="Roxo I."/>
            <person name="Egas C."/>
            <person name="Da Costa M.S."/>
        </authorList>
    </citation>
    <scope>NUCLEOTIDE SEQUENCE [LARGE SCALE GENOMIC DNA]</scope>
    <source>
        <strain evidence="4 5">S20-91</strain>
    </source>
</reference>
<dbReference type="Gene3D" id="3.40.50.150">
    <property type="entry name" value="Vaccinia Virus protein VP39"/>
    <property type="match status" value="1"/>
</dbReference>
<name>A0A2S9GW72_9BURK</name>
<accession>A0A2S9GW72</accession>
<comment type="caution">
    <text evidence="4">The sequence shown here is derived from an EMBL/GenBank/DDBJ whole genome shotgun (WGS) entry which is preliminary data.</text>
</comment>
<evidence type="ECO:0000256" key="1">
    <source>
        <dbReference type="ARBA" id="ARBA00022603"/>
    </source>
</evidence>
<evidence type="ECO:0000256" key="2">
    <source>
        <dbReference type="ARBA" id="ARBA00022679"/>
    </source>
</evidence>
<sequence length="325" mass="36662">MDLATSVNVAIADRDHALDTKEFTIQELTTGLLSDHATISPKYFYDTVGSVLFETICVLPEYYPTRTEAGIFTRHLTDISQTIGPGGTLIDLGAGNCAKAARLFPFLHPDQYVPIDISVNHLTDSVRHLRQRFPHIEMTALGMDFSKNWTLPDEVRSDQRLFFYPGSSIGNFHPDIALTFLKKIRAACDADGGILIGIDLIKDSATLNAAYDDDLGVTAAFNLNALRHVNQLLGSDFDIRQWQHYAFFNAQQSRIEMHLEARMNLQVKWGNNHRHFIRGERIHTENSYKYSLPLFLELLSAAGFGKARHWSDDANWYAVIYAKAI</sequence>
<dbReference type="AlphaFoldDB" id="A0A2S9GW72"/>
<feature type="domain" description="Histidine-specific methyltransferase SAM-dependent" evidence="3">
    <location>
        <begin position="26"/>
        <end position="323"/>
    </location>
</feature>
<dbReference type="Proteomes" id="UP000237839">
    <property type="component" value="Unassembled WGS sequence"/>
</dbReference>
<dbReference type="Pfam" id="PF10017">
    <property type="entry name" value="Methyltransf_33"/>
    <property type="match status" value="1"/>
</dbReference>
<dbReference type="InterPro" id="IPR035094">
    <property type="entry name" value="EgtD"/>
</dbReference>
<dbReference type="InterPro" id="IPR017804">
    <property type="entry name" value="MeTrfase_EgtD-like"/>
</dbReference>
<dbReference type="SUPFAM" id="SSF53335">
    <property type="entry name" value="S-adenosyl-L-methionine-dependent methyltransferases"/>
    <property type="match status" value="1"/>
</dbReference>
<dbReference type="OrthoDB" id="5289726at2"/>
<dbReference type="GO" id="GO:0008168">
    <property type="term" value="F:methyltransferase activity"/>
    <property type="evidence" value="ECO:0007669"/>
    <property type="project" value="UniProtKB-KW"/>
</dbReference>
<dbReference type="NCBIfam" id="TIGR03438">
    <property type="entry name" value="egtD_ergothio"/>
    <property type="match status" value="1"/>
</dbReference>
<dbReference type="PANTHER" id="PTHR43397">
    <property type="entry name" value="ERGOTHIONEINE BIOSYNTHESIS PROTEIN 1"/>
    <property type="match status" value="1"/>
</dbReference>
<proteinExistence type="predicted"/>
<evidence type="ECO:0000313" key="5">
    <source>
        <dbReference type="Proteomes" id="UP000237839"/>
    </source>
</evidence>
<keyword evidence="1 4" id="KW-0489">Methyltransferase</keyword>
<dbReference type="InterPro" id="IPR019257">
    <property type="entry name" value="MeTrfase_dom"/>
</dbReference>
<organism evidence="4 5">
    <name type="scientific">Solimicrobium silvestre</name>
    <dbReference type="NCBI Taxonomy" id="2099400"/>
    <lineage>
        <taxon>Bacteria</taxon>
        <taxon>Pseudomonadati</taxon>
        <taxon>Pseudomonadota</taxon>
        <taxon>Betaproteobacteria</taxon>
        <taxon>Burkholderiales</taxon>
        <taxon>Oxalobacteraceae</taxon>
        <taxon>Solimicrobium</taxon>
    </lineage>
</organism>
<keyword evidence="5" id="KW-1185">Reference proteome</keyword>